<gene>
    <name evidence="1" type="ORF">SCFA_750024</name>
</gene>
<accession>A0A485M4M4</accession>
<dbReference type="EMBL" id="CAADRM010000142">
    <property type="protein sequence ID" value="VFU17955.1"/>
    <property type="molecule type" value="Genomic_DNA"/>
</dbReference>
<protein>
    <submittedName>
        <fullName evidence="1">Uncharacterized protein</fullName>
    </submittedName>
</protein>
<organism evidence="1">
    <name type="scientific">anaerobic digester metagenome</name>
    <dbReference type="NCBI Taxonomy" id="1263854"/>
    <lineage>
        <taxon>unclassified sequences</taxon>
        <taxon>metagenomes</taxon>
        <taxon>ecological metagenomes</taxon>
    </lineage>
</organism>
<reference evidence="1" key="1">
    <citation type="submission" date="2019-03" db="EMBL/GenBank/DDBJ databases">
        <authorList>
            <person name="Hao L."/>
        </authorList>
    </citation>
    <scope>NUCLEOTIDE SEQUENCE</scope>
</reference>
<sequence length="281" mass="32019">MKKWIALIVVAVVAAGAYIAADTYLFQKKHETPSPGENIHIIQRDEAVPQADAPEQQITAQRPATITEIPVPRKESEKSFAELKAELAAVCSEIEKKDYMKSYDLEGGLLKHLDALIEKLAYRPPVVSGETQDLYSLLSNAAHFYRVLGKNDIMMFKDILSHERDRIEPLMALLFHYLVKGSAGHQLNVNSGQMYEYAGFFLNTLGGQSYLYRRDSITRTLTKYYSVLILDMANRETMNPYGIDIRPHLTLIQEDLRNLNALKNRDEYLARLKEIESLVLR</sequence>
<dbReference type="AlphaFoldDB" id="A0A485M4M4"/>
<proteinExistence type="predicted"/>
<name>A0A485M4M4_9ZZZZ</name>
<evidence type="ECO:0000313" key="1">
    <source>
        <dbReference type="EMBL" id="VFU17955.1"/>
    </source>
</evidence>